<comment type="similarity">
    <text evidence="6">Belongs to the peptidase M48 family.</text>
</comment>
<proteinExistence type="inferred from homology"/>
<dbReference type="PANTHER" id="PTHR22726">
    <property type="entry name" value="METALLOENDOPEPTIDASE OMA1"/>
    <property type="match status" value="1"/>
</dbReference>
<evidence type="ECO:0000256" key="2">
    <source>
        <dbReference type="ARBA" id="ARBA00022723"/>
    </source>
</evidence>
<feature type="signal peptide" evidence="7">
    <location>
        <begin position="1"/>
        <end position="19"/>
    </location>
</feature>
<name>A0ABP9KST9_9RHOB</name>
<evidence type="ECO:0000313" key="9">
    <source>
        <dbReference type="EMBL" id="GAA5065241.1"/>
    </source>
</evidence>
<evidence type="ECO:0000259" key="8">
    <source>
        <dbReference type="Pfam" id="PF01435"/>
    </source>
</evidence>
<keyword evidence="5 6" id="KW-0482">Metalloprotease</keyword>
<dbReference type="Gene3D" id="3.30.2010.10">
    <property type="entry name" value="Metalloproteases ('zincins'), catalytic domain"/>
    <property type="match status" value="1"/>
</dbReference>
<comment type="caution">
    <text evidence="9">The sequence shown here is derived from an EMBL/GenBank/DDBJ whole genome shotgun (WGS) entry which is preliminary data.</text>
</comment>
<evidence type="ECO:0000256" key="4">
    <source>
        <dbReference type="ARBA" id="ARBA00022833"/>
    </source>
</evidence>
<reference evidence="10" key="1">
    <citation type="journal article" date="2019" name="Int. J. Syst. Evol. Microbiol.">
        <title>The Global Catalogue of Microorganisms (GCM) 10K type strain sequencing project: providing services to taxonomists for standard genome sequencing and annotation.</title>
        <authorList>
            <consortium name="The Broad Institute Genomics Platform"/>
            <consortium name="The Broad Institute Genome Sequencing Center for Infectious Disease"/>
            <person name="Wu L."/>
            <person name="Ma J."/>
        </authorList>
    </citation>
    <scope>NUCLEOTIDE SEQUENCE [LARGE SCALE GENOMIC DNA]</scope>
    <source>
        <strain evidence="10">JCM 18015</strain>
    </source>
</reference>
<dbReference type="InterPro" id="IPR001915">
    <property type="entry name" value="Peptidase_M48"/>
</dbReference>
<comment type="cofactor">
    <cofactor evidence="6">
        <name>Zn(2+)</name>
        <dbReference type="ChEBI" id="CHEBI:29105"/>
    </cofactor>
    <text evidence="6">Binds 1 zinc ion per subunit.</text>
</comment>
<evidence type="ECO:0000256" key="3">
    <source>
        <dbReference type="ARBA" id="ARBA00022801"/>
    </source>
</evidence>
<gene>
    <name evidence="9" type="ORF">GCM10023209_02580</name>
</gene>
<evidence type="ECO:0000256" key="1">
    <source>
        <dbReference type="ARBA" id="ARBA00022670"/>
    </source>
</evidence>
<evidence type="ECO:0000256" key="5">
    <source>
        <dbReference type="ARBA" id="ARBA00023049"/>
    </source>
</evidence>
<dbReference type="InterPro" id="IPR051156">
    <property type="entry name" value="Mito/Outer_Membr_Metalloprot"/>
</dbReference>
<keyword evidence="1 6" id="KW-0645">Protease</keyword>
<dbReference type="PROSITE" id="PS51257">
    <property type="entry name" value="PROKAR_LIPOPROTEIN"/>
    <property type="match status" value="1"/>
</dbReference>
<evidence type="ECO:0000256" key="6">
    <source>
        <dbReference type="RuleBase" id="RU003983"/>
    </source>
</evidence>
<keyword evidence="7" id="KW-0732">Signal</keyword>
<organism evidence="9 10">
    <name type="scientific">[Roseibacterium] beibuensis</name>
    <dbReference type="NCBI Taxonomy" id="1193142"/>
    <lineage>
        <taxon>Bacteria</taxon>
        <taxon>Pseudomonadati</taxon>
        <taxon>Pseudomonadota</taxon>
        <taxon>Alphaproteobacteria</taxon>
        <taxon>Rhodobacterales</taxon>
        <taxon>Roseobacteraceae</taxon>
        <taxon>Roseicyclus</taxon>
    </lineage>
</organism>
<dbReference type="EMBL" id="BAABHW010000001">
    <property type="protein sequence ID" value="GAA5065241.1"/>
    <property type="molecule type" value="Genomic_DNA"/>
</dbReference>
<evidence type="ECO:0000313" key="10">
    <source>
        <dbReference type="Proteomes" id="UP001499910"/>
    </source>
</evidence>
<keyword evidence="4 6" id="KW-0862">Zinc</keyword>
<feature type="domain" description="Peptidase M48" evidence="8">
    <location>
        <begin position="51"/>
        <end position="224"/>
    </location>
</feature>
<dbReference type="PANTHER" id="PTHR22726:SF1">
    <property type="entry name" value="METALLOENDOPEPTIDASE OMA1, MITOCHONDRIAL"/>
    <property type="match status" value="1"/>
</dbReference>
<dbReference type="Proteomes" id="UP001499910">
    <property type="component" value="Unassembled WGS sequence"/>
</dbReference>
<dbReference type="CDD" id="cd07324">
    <property type="entry name" value="M48C_Oma1-like"/>
    <property type="match status" value="1"/>
</dbReference>
<keyword evidence="10" id="KW-1185">Reference proteome</keyword>
<sequence>MHRAAAALLIVGIAACVPVAPPMPAPEPAVAPAPILSPQDVVAVTRRVEPVAEAVCRAETPDQPCDFRILLDGDPRNGVNAFQTSDRAGMPVILITVGLLADMRNADELAFVIGHEAGHHIARHRDRRARSAAEGARILGGLAAARGADRQTVIEAAELGAFVGARRYSQTAELEADAIGTLIAYEAGFNPVQGARVFTRLPDPGDQLLATHPPNANRIEIVRRTLAQLRAG</sequence>
<accession>A0ABP9KST9</accession>
<protein>
    <submittedName>
        <fullName evidence="9">M48 family metallopeptidase</fullName>
    </submittedName>
</protein>
<feature type="chain" id="PRO_5046649892" evidence="7">
    <location>
        <begin position="20"/>
        <end position="232"/>
    </location>
</feature>
<evidence type="ECO:0000256" key="7">
    <source>
        <dbReference type="SAM" id="SignalP"/>
    </source>
</evidence>
<dbReference type="Pfam" id="PF01435">
    <property type="entry name" value="Peptidase_M48"/>
    <property type="match status" value="1"/>
</dbReference>
<keyword evidence="2" id="KW-0479">Metal-binding</keyword>
<keyword evidence="3 6" id="KW-0378">Hydrolase</keyword>